<gene>
    <name evidence="1" type="ORF">Daesc_009639</name>
</gene>
<name>A0AAX6MAV6_9PEZI</name>
<dbReference type="AlphaFoldDB" id="A0AAX6MAV6"/>
<evidence type="ECO:0000313" key="2">
    <source>
        <dbReference type="Proteomes" id="UP001369815"/>
    </source>
</evidence>
<proteinExistence type="predicted"/>
<organism evidence="1 2">
    <name type="scientific">Daldinia eschscholtzii</name>
    <dbReference type="NCBI Taxonomy" id="292717"/>
    <lineage>
        <taxon>Eukaryota</taxon>
        <taxon>Fungi</taxon>
        <taxon>Dikarya</taxon>
        <taxon>Ascomycota</taxon>
        <taxon>Pezizomycotina</taxon>
        <taxon>Sordariomycetes</taxon>
        <taxon>Xylariomycetidae</taxon>
        <taxon>Xylariales</taxon>
        <taxon>Hypoxylaceae</taxon>
        <taxon>Daldinia</taxon>
    </lineage>
</organism>
<sequence>MTGPGPIVLRSGRLIYSLNTNTTSIASLAPTIKIANITQKSVFLSLPREVRHMIYGEVYDEWPDNDLSSDDGTGISRFKYFLRNVGLDRVCREIYMEVAPYIYQSVELGSYLRTWNRFFRAVNPINISYIRSFTFDYQCKWEGNYIPCQGMKRFKDKRNRWQRIFLYLSRANVQAKHVKIYIGPCSNPLCNPDGSRIDVTQHLRCQVYNDKAFLKGIYRNFKNSQRIELDGNFDPLWPLELRRKLRFVLKTEGCKATLFEPESYNPKVDLEGCTEVSPGVYEGRRGPGLQLQL</sequence>
<dbReference type="EMBL" id="JBANMG010000009">
    <property type="protein sequence ID" value="KAK6949556.1"/>
    <property type="molecule type" value="Genomic_DNA"/>
</dbReference>
<reference evidence="1 2" key="1">
    <citation type="journal article" date="2024" name="Front Chem Biol">
        <title>Unveiling the potential of Daldinia eschscholtzii MFLUCC 19-0629 through bioactivity and bioinformatics studies for enhanced sustainable agriculture production.</title>
        <authorList>
            <person name="Brooks S."/>
            <person name="Weaver J.A."/>
            <person name="Klomchit A."/>
            <person name="Alharthi S.A."/>
            <person name="Onlamun T."/>
            <person name="Nurani R."/>
            <person name="Vong T.K."/>
            <person name="Alberti F."/>
            <person name="Greco C."/>
        </authorList>
    </citation>
    <scope>NUCLEOTIDE SEQUENCE [LARGE SCALE GENOMIC DNA]</scope>
    <source>
        <strain evidence="1">MFLUCC 19-0629</strain>
    </source>
</reference>
<comment type="caution">
    <text evidence="1">The sequence shown here is derived from an EMBL/GenBank/DDBJ whole genome shotgun (WGS) entry which is preliminary data.</text>
</comment>
<protein>
    <submittedName>
        <fullName evidence="1">Uncharacterized protein</fullName>
    </submittedName>
</protein>
<accession>A0AAX6MAV6</accession>
<keyword evidence="2" id="KW-1185">Reference proteome</keyword>
<evidence type="ECO:0000313" key="1">
    <source>
        <dbReference type="EMBL" id="KAK6949556.1"/>
    </source>
</evidence>
<dbReference type="Proteomes" id="UP001369815">
    <property type="component" value="Unassembled WGS sequence"/>
</dbReference>